<proteinExistence type="predicted"/>
<dbReference type="AlphaFoldDB" id="A0A8S4API7"/>
<feature type="non-terminal residue" evidence="2">
    <location>
        <position position="108"/>
    </location>
</feature>
<evidence type="ECO:0000256" key="1">
    <source>
        <dbReference type="SAM" id="MobiDB-lite"/>
    </source>
</evidence>
<feature type="compositionally biased region" description="Basic and acidic residues" evidence="1">
    <location>
        <begin position="1"/>
        <end position="32"/>
    </location>
</feature>
<comment type="caution">
    <text evidence="2">The sequence shown here is derived from an EMBL/GenBank/DDBJ whole genome shotgun (WGS) entry which is preliminary data.</text>
</comment>
<evidence type="ECO:0000313" key="2">
    <source>
        <dbReference type="EMBL" id="CAG5877902.1"/>
    </source>
</evidence>
<feature type="region of interest" description="Disordered" evidence="1">
    <location>
        <begin position="1"/>
        <end position="34"/>
    </location>
</feature>
<name>A0A8S4API7_9TELE</name>
<accession>A0A8S4API7</accession>
<gene>
    <name evidence="2" type="ORF">MMEN_LOCUS5485</name>
</gene>
<sequence>MDGVHEFDTKIARTESTEQVTRNKEHQLDRKKGSVKTYALHRKEKYSKKKDEEGDENRGIVQICREEETCPICPSSCPIMAGCTSRCRQGVLKLIQSLQRLVSGTLTK</sequence>
<reference evidence="2" key="1">
    <citation type="submission" date="2021-05" db="EMBL/GenBank/DDBJ databases">
        <authorList>
            <person name="Tigano A."/>
        </authorList>
    </citation>
    <scope>NUCLEOTIDE SEQUENCE</scope>
</reference>
<dbReference type="OrthoDB" id="10576708at2759"/>
<dbReference type="EMBL" id="CAJRST010004446">
    <property type="protein sequence ID" value="CAG5877902.1"/>
    <property type="molecule type" value="Genomic_DNA"/>
</dbReference>
<evidence type="ECO:0000313" key="3">
    <source>
        <dbReference type="Proteomes" id="UP000677803"/>
    </source>
</evidence>
<protein>
    <submittedName>
        <fullName evidence="2">(Atlantic silverside) hypothetical protein</fullName>
    </submittedName>
</protein>
<organism evidence="2 3">
    <name type="scientific">Menidia menidia</name>
    <name type="common">Atlantic silverside</name>
    <dbReference type="NCBI Taxonomy" id="238744"/>
    <lineage>
        <taxon>Eukaryota</taxon>
        <taxon>Metazoa</taxon>
        <taxon>Chordata</taxon>
        <taxon>Craniata</taxon>
        <taxon>Vertebrata</taxon>
        <taxon>Euteleostomi</taxon>
        <taxon>Actinopterygii</taxon>
        <taxon>Neopterygii</taxon>
        <taxon>Teleostei</taxon>
        <taxon>Neoteleostei</taxon>
        <taxon>Acanthomorphata</taxon>
        <taxon>Ovalentaria</taxon>
        <taxon>Atherinomorphae</taxon>
        <taxon>Atheriniformes</taxon>
        <taxon>Atherinopsidae</taxon>
        <taxon>Menidiinae</taxon>
        <taxon>Menidia</taxon>
    </lineage>
</organism>
<dbReference type="Proteomes" id="UP000677803">
    <property type="component" value="Unassembled WGS sequence"/>
</dbReference>
<keyword evidence="3" id="KW-1185">Reference proteome</keyword>